<accession>A0A1I0E074</accession>
<dbReference type="RefSeq" id="WP_090443765.1">
    <property type="nucleotide sequence ID" value="NZ_FOHU01000009.1"/>
</dbReference>
<dbReference type="InterPro" id="IPR036291">
    <property type="entry name" value="NAD(P)-bd_dom_sf"/>
</dbReference>
<gene>
    <name evidence="3" type="ORF">SAMN05660297_02226</name>
</gene>
<reference evidence="3 4" key="1">
    <citation type="submission" date="2016-10" db="EMBL/GenBank/DDBJ databases">
        <authorList>
            <person name="de Groot N.N."/>
        </authorList>
    </citation>
    <scope>NUCLEOTIDE SEQUENCE [LARGE SCALE GENOMIC DNA]</scope>
    <source>
        <strain evidence="3 4">DSM 18979</strain>
    </source>
</reference>
<dbReference type="Gene3D" id="3.30.360.10">
    <property type="entry name" value="Dihydrodipicolinate Reductase, domain 2"/>
    <property type="match status" value="1"/>
</dbReference>
<dbReference type="PANTHER" id="PTHR43249">
    <property type="entry name" value="UDP-N-ACETYL-2-AMINO-2-DEOXY-D-GLUCURONATE OXIDASE"/>
    <property type="match status" value="1"/>
</dbReference>
<dbReference type="InterPro" id="IPR052515">
    <property type="entry name" value="Gfo/Idh/MocA_Oxidoreductase"/>
</dbReference>
<dbReference type="Gene3D" id="3.40.50.720">
    <property type="entry name" value="NAD(P)-binding Rossmann-like Domain"/>
    <property type="match status" value="1"/>
</dbReference>
<dbReference type="Proteomes" id="UP000199568">
    <property type="component" value="Unassembled WGS sequence"/>
</dbReference>
<dbReference type="AlphaFoldDB" id="A0A1I0E074"/>
<dbReference type="InterPro" id="IPR055170">
    <property type="entry name" value="GFO_IDH_MocA-like_dom"/>
</dbReference>
<evidence type="ECO:0000259" key="1">
    <source>
        <dbReference type="Pfam" id="PF01408"/>
    </source>
</evidence>
<evidence type="ECO:0000313" key="3">
    <source>
        <dbReference type="EMBL" id="SET37985.1"/>
    </source>
</evidence>
<dbReference type="STRING" id="426128.SAMN05660297_02226"/>
<dbReference type="PANTHER" id="PTHR43249:SF1">
    <property type="entry name" value="D-GLUCOSIDE 3-DEHYDROGENASE"/>
    <property type="match status" value="1"/>
</dbReference>
<proteinExistence type="predicted"/>
<dbReference type="GO" id="GO:0000166">
    <property type="term" value="F:nucleotide binding"/>
    <property type="evidence" value="ECO:0007669"/>
    <property type="project" value="InterPro"/>
</dbReference>
<dbReference type="SUPFAM" id="SSF55347">
    <property type="entry name" value="Glyceraldehyde-3-phosphate dehydrogenase-like, C-terminal domain"/>
    <property type="match status" value="1"/>
</dbReference>
<protein>
    <submittedName>
        <fullName evidence="3">Predicted dehydrogenase</fullName>
    </submittedName>
</protein>
<feature type="domain" description="GFO/IDH/MocA-like oxidoreductase" evidence="2">
    <location>
        <begin position="132"/>
        <end position="257"/>
    </location>
</feature>
<dbReference type="OrthoDB" id="9783105at2"/>
<dbReference type="InterPro" id="IPR000683">
    <property type="entry name" value="Gfo/Idh/MocA-like_OxRdtase_N"/>
</dbReference>
<dbReference type="EMBL" id="FOHU01000009">
    <property type="protein sequence ID" value="SET37985.1"/>
    <property type="molecule type" value="Genomic_DNA"/>
</dbReference>
<name>A0A1I0E074_9FIRM</name>
<sequence length="327" mass="36831">MRVIRWGMIGCGEVAEVKSGPGFEKANNSTLIAVMRRNSNLAKDYAVRHNVPKWYDDADELINDPEVDAVYIATPPVSHKEYTIRCAKAGKPVYVEKPMALSYNDCQLMIQECEKVNVPLYVAFYRRALPQFIKVKELIESGIIGDVRFVTVRHFEKPHQEEIEGKNLPWRVIPEISGGGKFLDMGCHTLDILDYILGPIKEAKGSIDNQAQLYKADDIVTGNFVFESGVQGIGVWCFSAFENYEMNEIIGSKGKIEFSTFSSEPVVLTTEEKITKFPIENPKHIQQPLIQTVVNELNGESKCPSSGKSAARTSWVIDQIVKNYYKK</sequence>
<dbReference type="SUPFAM" id="SSF51735">
    <property type="entry name" value="NAD(P)-binding Rossmann-fold domains"/>
    <property type="match status" value="1"/>
</dbReference>
<evidence type="ECO:0000313" key="4">
    <source>
        <dbReference type="Proteomes" id="UP000199568"/>
    </source>
</evidence>
<keyword evidence="4" id="KW-1185">Reference proteome</keyword>
<organism evidence="3 4">
    <name type="scientific">Natronincola peptidivorans</name>
    <dbReference type="NCBI Taxonomy" id="426128"/>
    <lineage>
        <taxon>Bacteria</taxon>
        <taxon>Bacillati</taxon>
        <taxon>Bacillota</taxon>
        <taxon>Clostridia</taxon>
        <taxon>Peptostreptococcales</taxon>
        <taxon>Natronincolaceae</taxon>
        <taxon>Natronincola</taxon>
    </lineage>
</organism>
<dbReference type="Pfam" id="PF01408">
    <property type="entry name" value="GFO_IDH_MocA"/>
    <property type="match status" value="1"/>
</dbReference>
<evidence type="ECO:0000259" key="2">
    <source>
        <dbReference type="Pfam" id="PF22725"/>
    </source>
</evidence>
<feature type="domain" description="Gfo/Idh/MocA-like oxidoreductase N-terminal" evidence="1">
    <location>
        <begin position="4"/>
        <end position="124"/>
    </location>
</feature>
<dbReference type="Pfam" id="PF22725">
    <property type="entry name" value="GFO_IDH_MocA_C3"/>
    <property type="match status" value="1"/>
</dbReference>